<evidence type="ECO:0000313" key="12">
    <source>
        <dbReference type="EMBL" id="SHE37868.1"/>
    </source>
</evidence>
<dbReference type="RefSeq" id="WP_072855344.1">
    <property type="nucleotide sequence ID" value="NZ_FQUE01000001.1"/>
</dbReference>
<gene>
    <name evidence="8" type="primary">rimO</name>
    <name evidence="12" type="ORF">SAMN05444339_101204</name>
</gene>
<keyword evidence="4 8" id="KW-0949">S-adenosyl-L-methionine</keyword>
<evidence type="ECO:0000256" key="2">
    <source>
        <dbReference type="ARBA" id="ARBA00022490"/>
    </source>
</evidence>
<dbReference type="GO" id="GO:0035599">
    <property type="term" value="F:aspartic acid methylthiotransferase activity"/>
    <property type="evidence" value="ECO:0007669"/>
    <property type="project" value="TreeGrafter"/>
</dbReference>
<dbReference type="NCBIfam" id="TIGR01125">
    <property type="entry name" value="30S ribosomal protein S12 methylthiotransferase RimO"/>
    <property type="match status" value="1"/>
</dbReference>
<dbReference type="InterPro" id="IPR038135">
    <property type="entry name" value="Methylthiotransferase_N_sf"/>
</dbReference>
<evidence type="ECO:0000256" key="8">
    <source>
        <dbReference type="HAMAP-Rule" id="MF_01865"/>
    </source>
</evidence>
<feature type="domain" description="MTTase N-terminal" evidence="10">
    <location>
        <begin position="26"/>
        <end position="136"/>
    </location>
</feature>
<keyword evidence="7 8" id="KW-0411">Iron-sulfur</keyword>
<dbReference type="PANTHER" id="PTHR43837">
    <property type="entry name" value="RIBOSOMAL PROTEIN S12 METHYLTHIOTRANSFERASE RIMO"/>
    <property type="match status" value="1"/>
</dbReference>
<dbReference type="AlphaFoldDB" id="A0A1M4T059"/>
<feature type="binding site" evidence="8">
    <location>
        <position position="167"/>
    </location>
    <ligand>
        <name>[4Fe-4S] cluster</name>
        <dbReference type="ChEBI" id="CHEBI:49883"/>
        <label>2</label>
        <note>4Fe-4S-S-AdoMet</note>
    </ligand>
</feature>
<dbReference type="Proteomes" id="UP000183987">
    <property type="component" value="Unassembled WGS sequence"/>
</dbReference>
<dbReference type="InterPro" id="IPR002792">
    <property type="entry name" value="TRAM_dom"/>
</dbReference>
<feature type="binding site" evidence="8">
    <location>
        <position position="71"/>
    </location>
    <ligand>
        <name>[4Fe-4S] cluster</name>
        <dbReference type="ChEBI" id="CHEBI:49883"/>
        <label>1</label>
    </ligand>
</feature>
<dbReference type="HAMAP" id="MF_01865">
    <property type="entry name" value="MTTase_RimO"/>
    <property type="match status" value="1"/>
</dbReference>
<dbReference type="PROSITE" id="PS51449">
    <property type="entry name" value="MTTASE_N"/>
    <property type="match status" value="1"/>
</dbReference>
<dbReference type="Pfam" id="PF18693">
    <property type="entry name" value="TRAM_2"/>
    <property type="match status" value="1"/>
</dbReference>
<evidence type="ECO:0000313" key="13">
    <source>
        <dbReference type="Proteomes" id="UP000183987"/>
    </source>
</evidence>
<dbReference type="GO" id="GO:0006400">
    <property type="term" value="P:tRNA modification"/>
    <property type="evidence" value="ECO:0007669"/>
    <property type="project" value="InterPro"/>
</dbReference>
<dbReference type="NCBIfam" id="TIGR00089">
    <property type="entry name" value="MiaB/RimO family radical SAM methylthiotransferase"/>
    <property type="match status" value="1"/>
</dbReference>
<dbReference type="Pfam" id="PF04055">
    <property type="entry name" value="Radical_SAM"/>
    <property type="match status" value="1"/>
</dbReference>
<dbReference type="PROSITE" id="PS50926">
    <property type="entry name" value="TRAM"/>
    <property type="match status" value="1"/>
</dbReference>
<feature type="domain" description="Radical SAM core" evidence="11">
    <location>
        <begin position="153"/>
        <end position="392"/>
    </location>
</feature>
<comment type="cofactor">
    <cofactor evidence="8">
        <name>[4Fe-4S] cluster</name>
        <dbReference type="ChEBI" id="CHEBI:49883"/>
    </cofactor>
    <text evidence="8">Binds 2 [4Fe-4S] clusters. One cluster is coordinated with 3 cysteines and an exchangeable S-adenosyl-L-methionine.</text>
</comment>
<dbReference type="InterPro" id="IPR058240">
    <property type="entry name" value="rSAM_sf"/>
</dbReference>
<dbReference type="InterPro" id="IPR013848">
    <property type="entry name" value="Methylthiotransferase_N"/>
</dbReference>
<dbReference type="EMBL" id="FQUE01000001">
    <property type="protein sequence ID" value="SHE37868.1"/>
    <property type="molecule type" value="Genomic_DNA"/>
</dbReference>
<dbReference type="GO" id="GO:0051539">
    <property type="term" value="F:4 iron, 4 sulfur cluster binding"/>
    <property type="evidence" value="ECO:0007669"/>
    <property type="project" value="UniProtKB-UniRule"/>
</dbReference>
<dbReference type="GO" id="GO:0046872">
    <property type="term" value="F:metal ion binding"/>
    <property type="evidence" value="ECO:0007669"/>
    <property type="project" value="UniProtKB-KW"/>
</dbReference>
<evidence type="ECO:0000256" key="1">
    <source>
        <dbReference type="ARBA" id="ARBA00022485"/>
    </source>
</evidence>
<dbReference type="OrthoDB" id="9805215at2"/>
<evidence type="ECO:0000259" key="11">
    <source>
        <dbReference type="PROSITE" id="PS51918"/>
    </source>
</evidence>
<feature type="binding site" evidence="8">
    <location>
        <position position="174"/>
    </location>
    <ligand>
        <name>[4Fe-4S] cluster</name>
        <dbReference type="ChEBI" id="CHEBI:49883"/>
        <label>2</label>
        <note>4Fe-4S-S-AdoMet</note>
    </ligand>
</feature>
<evidence type="ECO:0000256" key="4">
    <source>
        <dbReference type="ARBA" id="ARBA00022691"/>
    </source>
</evidence>
<keyword evidence="12" id="KW-0687">Ribonucleoprotein</keyword>
<feature type="binding site" evidence="8">
    <location>
        <position position="100"/>
    </location>
    <ligand>
        <name>[4Fe-4S] cluster</name>
        <dbReference type="ChEBI" id="CHEBI:49883"/>
        <label>1</label>
    </ligand>
</feature>
<comment type="subcellular location">
    <subcellularLocation>
        <location evidence="8">Cytoplasm</location>
    </subcellularLocation>
</comment>
<evidence type="ECO:0000256" key="5">
    <source>
        <dbReference type="ARBA" id="ARBA00022723"/>
    </source>
</evidence>
<dbReference type="SFLD" id="SFLDS00029">
    <property type="entry name" value="Radical_SAM"/>
    <property type="match status" value="1"/>
</dbReference>
<dbReference type="InterPro" id="IPR023404">
    <property type="entry name" value="rSAM_horseshoe"/>
</dbReference>
<dbReference type="InterPro" id="IPR012340">
    <property type="entry name" value="NA-bd_OB-fold"/>
</dbReference>
<proteinExistence type="inferred from homology"/>
<keyword evidence="13" id="KW-1185">Reference proteome</keyword>
<keyword evidence="1 8" id="KW-0004">4Fe-4S</keyword>
<sequence>MTQNPPDLRPDLARARVTDAPRPGQPTIGMVSLGCPKALVDSERILTRLRAEGYAISADYAGAEAVIVNTCGFLDSAKAESLDAIGEALTENGRVIVTGCLGAEPDYIREHHPKILAVTGPQQYEQVLDAVHLAVPPAPDPFIDLLPARGVSLTPRHYSYLKISEGCNHKCKFCIIPDMRGKLASRPAHAVLREAEKLVEAGVRELLVISQDTSAYGLDRRYDLNPWKGGEVRSHITDLARELGQLGAWVRMHYVYPYPHVRDLIPLMADPASGVLPYLDIPFQHSHPDVLRRMARPAAGSKTLEEIAAWRAICPDITLRSTFIVGYPGETEAEFQHLLDWLDEAQLDRVGCFQYENVAGARSNALPDHVAPEVKQDRWDRFMAKAQAISAAKLEAKVGRTLEVIVDDIDADGVATCRTWADAPEIDGNLFIDEDTTGLSVGDIVKVAVDEASEYDLWGTLRR</sequence>
<dbReference type="SMART" id="SM00729">
    <property type="entry name" value="Elp3"/>
    <property type="match status" value="1"/>
</dbReference>
<dbReference type="EC" id="2.8.4.4" evidence="8"/>
<keyword evidence="12" id="KW-0689">Ribosomal protein</keyword>
<name>A0A1M4T059_LOKAT</name>
<feature type="binding site" evidence="8">
    <location>
        <position position="35"/>
    </location>
    <ligand>
        <name>[4Fe-4S] cluster</name>
        <dbReference type="ChEBI" id="CHEBI:49883"/>
        <label>1</label>
    </ligand>
</feature>
<dbReference type="SFLD" id="SFLDG01082">
    <property type="entry name" value="B12-binding_domain_containing"/>
    <property type="match status" value="1"/>
</dbReference>
<comment type="similarity">
    <text evidence="8">Belongs to the methylthiotransferase family. RimO subfamily.</text>
</comment>
<dbReference type="STRING" id="366533.SAMN05444339_101204"/>
<dbReference type="InterPro" id="IPR007197">
    <property type="entry name" value="rSAM"/>
</dbReference>
<evidence type="ECO:0000256" key="3">
    <source>
        <dbReference type="ARBA" id="ARBA00022679"/>
    </source>
</evidence>
<dbReference type="SFLD" id="SFLDF00274">
    <property type="entry name" value="ribosomal_protein_S12_methylth"/>
    <property type="match status" value="1"/>
</dbReference>
<feature type="binding site" evidence="8">
    <location>
        <position position="171"/>
    </location>
    <ligand>
        <name>[4Fe-4S] cluster</name>
        <dbReference type="ChEBI" id="CHEBI:49883"/>
        <label>2</label>
        <note>4Fe-4S-S-AdoMet</note>
    </ligand>
</feature>
<dbReference type="GO" id="GO:0005829">
    <property type="term" value="C:cytosol"/>
    <property type="evidence" value="ECO:0007669"/>
    <property type="project" value="TreeGrafter"/>
</dbReference>
<dbReference type="InterPro" id="IPR005840">
    <property type="entry name" value="Ribosomal_uS12_MeSTrfase_RimO"/>
</dbReference>
<dbReference type="InterPro" id="IPR005839">
    <property type="entry name" value="Methylthiotransferase"/>
</dbReference>
<dbReference type="PANTHER" id="PTHR43837:SF1">
    <property type="entry name" value="RIBOSOMAL PROTEIN US12 METHYLTHIOTRANSFERASE RIMO"/>
    <property type="match status" value="1"/>
</dbReference>
<organism evidence="12 13">
    <name type="scientific">Loktanella atrilutea</name>
    <dbReference type="NCBI Taxonomy" id="366533"/>
    <lineage>
        <taxon>Bacteria</taxon>
        <taxon>Pseudomonadati</taxon>
        <taxon>Pseudomonadota</taxon>
        <taxon>Alphaproteobacteria</taxon>
        <taxon>Rhodobacterales</taxon>
        <taxon>Roseobacteraceae</taxon>
        <taxon>Loktanella</taxon>
    </lineage>
</organism>
<accession>A0A1M4T059</accession>
<evidence type="ECO:0000256" key="7">
    <source>
        <dbReference type="ARBA" id="ARBA00023014"/>
    </source>
</evidence>
<keyword evidence="5 8" id="KW-0479">Metal-binding</keyword>
<dbReference type="PROSITE" id="PS51918">
    <property type="entry name" value="RADICAL_SAM"/>
    <property type="match status" value="1"/>
</dbReference>
<dbReference type="GO" id="GO:0103039">
    <property type="term" value="F:protein methylthiotransferase activity"/>
    <property type="evidence" value="ECO:0007669"/>
    <property type="project" value="UniProtKB-EC"/>
</dbReference>
<evidence type="ECO:0000259" key="9">
    <source>
        <dbReference type="PROSITE" id="PS50926"/>
    </source>
</evidence>
<comment type="function">
    <text evidence="8">Catalyzes the methylthiolation of an aspartic acid residue of ribosomal protein uS12.</text>
</comment>
<dbReference type="FunFam" id="3.80.30.20:FF:000001">
    <property type="entry name" value="tRNA-2-methylthio-N(6)-dimethylallyladenosine synthase 2"/>
    <property type="match status" value="1"/>
</dbReference>
<dbReference type="GO" id="GO:0005840">
    <property type="term" value="C:ribosome"/>
    <property type="evidence" value="ECO:0007669"/>
    <property type="project" value="UniProtKB-KW"/>
</dbReference>
<protein>
    <recommendedName>
        <fullName evidence="8">Ribosomal protein uS12 methylthiotransferase RimO</fullName>
        <shortName evidence="8">uS12 MTTase</shortName>
        <shortName evidence="8">uS12 methylthiotransferase</shortName>
        <ecNumber evidence="8">2.8.4.4</ecNumber>
    </recommendedName>
    <alternativeName>
        <fullName evidence="8">Ribosomal protein uS12 (aspartate-C(3))-methylthiotransferase</fullName>
    </alternativeName>
    <alternativeName>
        <fullName evidence="8">Ribosome maturation factor RimO</fullName>
    </alternativeName>
</protein>
<comment type="catalytic activity">
    <reaction evidence="8">
        <text>L-aspartate(89)-[ribosomal protein uS12]-hydrogen + (sulfur carrier)-SH + AH2 + 2 S-adenosyl-L-methionine = 3-methylsulfanyl-L-aspartate(89)-[ribosomal protein uS12]-hydrogen + (sulfur carrier)-H + 5'-deoxyadenosine + L-methionine + A + S-adenosyl-L-homocysteine + 2 H(+)</text>
        <dbReference type="Rhea" id="RHEA:37087"/>
        <dbReference type="Rhea" id="RHEA-COMP:10460"/>
        <dbReference type="Rhea" id="RHEA-COMP:10461"/>
        <dbReference type="Rhea" id="RHEA-COMP:14737"/>
        <dbReference type="Rhea" id="RHEA-COMP:14739"/>
        <dbReference type="ChEBI" id="CHEBI:13193"/>
        <dbReference type="ChEBI" id="CHEBI:15378"/>
        <dbReference type="ChEBI" id="CHEBI:17319"/>
        <dbReference type="ChEBI" id="CHEBI:17499"/>
        <dbReference type="ChEBI" id="CHEBI:29917"/>
        <dbReference type="ChEBI" id="CHEBI:29961"/>
        <dbReference type="ChEBI" id="CHEBI:57844"/>
        <dbReference type="ChEBI" id="CHEBI:57856"/>
        <dbReference type="ChEBI" id="CHEBI:59789"/>
        <dbReference type="ChEBI" id="CHEBI:64428"/>
        <dbReference type="ChEBI" id="CHEBI:73599"/>
        <dbReference type="EC" id="2.8.4.4"/>
    </reaction>
</comment>
<dbReference type="FunFam" id="3.40.50.12160:FF:000002">
    <property type="entry name" value="Ribosomal protein S12 methylthiotransferase RimO"/>
    <property type="match status" value="1"/>
</dbReference>
<reference evidence="13" key="1">
    <citation type="submission" date="2016-11" db="EMBL/GenBank/DDBJ databases">
        <authorList>
            <person name="Varghese N."/>
            <person name="Submissions S."/>
        </authorList>
    </citation>
    <scope>NUCLEOTIDE SEQUENCE [LARGE SCALE GENOMIC DNA]</scope>
    <source>
        <strain evidence="13">DSM 29326</strain>
    </source>
</reference>
<keyword evidence="2 8" id="KW-0963">Cytoplasm</keyword>
<feature type="domain" description="TRAM" evidence="9">
    <location>
        <begin position="395"/>
        <end position="463"/>
    </location>
</feature>
<dbReference type="Pfam" id="PF00919">
    <property type="entry name" value="UPF0004"/>
    <property type="match status" value="1"/>
</dbReference>
<dbReference type="CDD" id="cd01335">
    <property type="entry name" value="Radical_SAM"/>
    <property type="match status" value="1"/>
</dbReference>
<dbReference type="Gene3D" id="2.40.50.140">
    <property type="entry name" value="Nucleic acid-binding proteins"/>
    <property type="match status" value="1"/>
</dbReference>
<evidence type="ECO:0000259" key="10">
    <source>
        <dbReference type="PROSITE" id="PS51449"/>
    </source>
</evidence>
<dbReference type="Gene3D" id="3.40.50.12160">
    <property type="entry name" value="Methylthiotransferase, N-terminal domain"/>
    <property type="match status" value="1"/>
</dbReference>
<dbReference type="Gene3D" id="3.80.30.20">
    <property type="entry name" value="tm_1862 like domain"/>
    <property type="match status" value="1"/>
</dbReference>
<keyword evidence="3 8" id="KW-0808">Transferase</keyword>
<dbReference type="SUPFAM" id="SSF102114">
    <property type="entry name" value="Radical SAM enzymes"/>
    <property type="match status" value="1"/>
</dbReference>
<evidence type="ECO:0000256" key="6">
    <source>
        <dbReference type="ARBA" id="ARBA00023004"/>
    </source>
</evidence>
<dbReference type="InterPro" id="IPR006638">
    <property type="entry name" value="Elp3/MiaA/NifB-like_rSAM"/>
</dbReference>
<keyword evidence="6 8" id="KW-0408">Iron</keyword>
<dbReference type="SFLD" id="SFLDG01061">
    <property type="entry name" value="methylthiotransferase"/>
    <property type="match status" value="1"/>
</dbReference>